<comment type="caution">
    <text evidence="2">The sequence shown here is derived from an EMBL/GenBank/DDBJ whole genome shotgun (WGS) entry which is preliminary data.</text>
</comment>
<dbReference type="Proteomes" id="UP000033815">
    <property type="component" value="Unassembled WGS sequence"/>
</dbReference>
<dbReference type="InterPro" id="IPR008963">
    <property type="entry name" value="Purple_acid_Pase-like_N"/>
</dbReference>
<dbReference type="SUPFAM" id="SSF49363">
    <property type="entry name" value="Purple acid phosphatase, N-terminal domain"/>
    <property type="match status" value="1"/>
</dbReference>
<proteinExistence type="predicted"/>
<dbReference type="AlphaFoldDB" id="A0A837I742"/>
<gene>
    <name evidence="2" type="ORF">UW25_C0005G0001</name>
</gene>
<dbReference type="InterPro" id="IPR015914">
    <property type="entry name" value="PAPs_N"/>
</dbReference>
<dbReference type="EMBL" id="LCHP01000005">
    <property type="protein sequence ID" value="KKT36519.1"/>
    <property type="molecule type" value="Genomic_DNA"/>
</dbReference>
<dbReference type="InterPro" id="IPR014756">
    <property type="entry name" value="Ig_E-set"/>
</dbReference>
<dbReference type="SUPFAM" id="SSF81296">
    <property type="entry name" value="E set domains"/>
    <property type="match status" value="1"/>
</dbReference>
<sequence length="580" mass="59887">TNLNFYIFPQVTSITQPGGFPADSAREYDAGDTDGVITLNGTRFGSSIGSGSVTVLGSSATTNSWSNTAIETRVPTAIADNSYTGSVAMTQGTGGNSKTHSYSTLRILPRITSLDPTSASVSDPITVNGNHLCQAGAGSCPVAFGGSDKVTFTSAVDATVFTSWSNTAIVTAVPASAVTGNVVVTSNAYTSNANTFTLVSTMPSDPTNLKQYKANGTTEILASGTASTTSVVLKADMASSIAINMIIQAEVENVPTSFDGIGIVDGAVGSGGGCNSCTSLANAQVTVSGLTDNIKHWRVRSKNTTTSEVSAWTYYGTSSPNETDFKIDTTAPVISGTSSGTPGTNSASITWNTSDEISTTRIEYDTAGTFTGGYDCAGTSECTALTDTSPMVTNHTPPALTNLNSGTTYHYRVRSKDAAGNESIDPSTGDYTFPTATENHPAKTTMAVIFNDPLQVTTATTTYFTVHVPELSPTVQSAYIEVFGLVSGGFSGTITIQANSATSRAYAVSTAASTPTLYRFVYPISSPGTETNLNLNDVAPCSNSVVPGTPPDCNKVVLTPSTGSINVLSAKIITTYSYTP</sequence>
<organism evidence="2 3">
    <name type="scientific">Candidatus Nomurabacteria bacterium GW2011_GWB1_44_12</name>
    <dbReference type="NCBI Taxonomy" id="1618748"/>
    <lineage>
        <taxon>Bacteria</taxon>
        <taxon>Candidatus Nomuraibacteriota</taxon>
    </lineage>
</organism>
<dbReference type="SMART" id="SM00429">
    <property type="entry name" value="IPT"/>
    <property type="match status" value="1"/>
</dbReference>
<dbReference type="Pfam" id="PF16656">
    <property type="entry name" value="Pur_ac_phosph_N"/>
    <property type="match status" value="1"/>
</dbReference>
<dbReference type="Pfam" id="PF01833">
    <property type="entry name" value="TIG"/>
    <property type="match status" value="1"/>
</dbReference>
<reference evidence="2 3" key="1">
    <citation type="journal article" date="2015" name="Nature">
        <title>rRNA introns, odd ribosomes, and small enigmatic genomes across a large radiation of phyla.</title>
        <authorList>
            <person name="Brown C.T."/>
            <person name="Hug L.A."/>
            <person name="Thomas B.C."/>
            <person name="Sharon I."/>
            <person name="Castelle C.J."/>
            <person name="Singh A."/>
            <person name="Wilkins M.J."/>
            <person name="Williams K.H."/>
            <person name="Banfield J.F."/>
        </authorList>
    </citation>
    <scope>NUCLEOTIDE SEQUENCE [LARGE SCALE GENOMIC DNA]</scope>
</reference>
<dbReference type="CDD" id="cd00102">
    <property type="entry name" value="IPT"/>
    <property type="match status" value="1"/>
</dbReference>
<evidence type="ECO:0000313" key="3">
    <source>
        <dbReference type="Proteomes" id="UP000033815"/>
    </source>
</evidence>
<dbReference type="Gene3D" id="2.60.40.10">
    <property type="entry name" value="Immunoglobulins"/>
    <property type="match status" value="3"/>
</dbReference>
<protein>
    <submittedName>
        <fullName evidence="2">Fibronectin type III domain protein</fullName>
    </submittedName>
</protein>
<evidence type="ECO:0000313" key="2">
    <source>
        <dbReference type="EMBL" id="KKT36519.1"/>
    </source>
</evidence>
<name>A0A837I742_9BACT</name>
<feature type="non-terminal residue" evidence="2">
    <location>
        <position position="1"/>
    </location>
</feature>
<dbReference type="InterPro" id="IPR002909">
    <property type="entry name" value="IPT_dom"/>
</dbReference>
<dbReference type="InterPro" id="IPR013783">
    <property type="entry name" value="Ig-like_fold"/>
</dbReference>
<accession>A0A837I742</accession>
<evidence type="ECO:0000259" key="1">
    <source>
        <dbReference type="SMART" id="SM00429"/>
    </source>
</evidence>
<feature type="domain" description="IPT/TIG" evidence="1">
    <location>
        <begin position="108"/>
        <end position="199"/>
    </location>
</feature>
<dbReference type="GO" id="GO:0046872">
    <property type="term" value="F:metal ion binding"/>
    <property type="evidence" value="ECO:0007669"/>
    <property type="project" value="InterPro"/>
</dbReference>
<dbReference type="GO" id="GO:0003993">
    <property type="term" value="F:acid phosphatase activity"/>
    <property type="evidence" value="ECO:0007669"/>
    <property type="project" value="InterPro"/>
</dbReference>